<dbReference type="Proteomes" id="UP000322225">
    <property type="component" value="Chromosome 5"/>
</dbReference>
<dbReference type="PANTHER" id="PTHR34822:SF1">
    <property type="entry name" value="GRPB FAMILY PROTEIN"/>
    <property type="match status" value="1"/>
</dbReference>
<name>A0A5M6C0N3_9TREE</name>
<dbReference type="Pfam" id="PF04229">
    <property type="entry name" value="GrpB"/>
    <property type="match status" value="1"/>
</dbReference>
<dbReference type="Gene3D" id="3.30.460.10">
    <property type="entry name" value="Beta Polymerase, domain 2"/>
    <property type="match status" value="1"/>
</dbReference>
<dbReference type="PANTHER" id="PTHR34822">
    <property type="entry name" value="GRPB DOMAIN PROTEIN (AFU_ORTHOLOGUE AFUA_1G01530)"/>
    <property type="match status" value="1"/>
</dbReference>
<dbReference type="AlphaFoldDB" id="A0A5M6C0N3"/>
<dbReference type="EMBL" id="CP144055">
    <property type="protein sequence ID" value="WWD18256.1"/>
    <property type="molecule type" value="Genomic_DNA"/>
</dbReference>
<organism evidence="1 2">
    <name type="scientific">Kwoniella shandongensis</name>
    <dbReference type="NCBI Taxonomy" id="1734106"/>
    <lineage>
        <taxon>Eukaryota</taxon>
        <taxon>Fungi</taxon>
        <taxon>Dikarya</taxon>
        <taxon>Basidiomycota</taxon>
        <taxon>Agaricomycotina</taxon>
        <taxon>Tremellomycetes</taxon>
        <taxon>Tremellales</taxon>
        <taxon>Cryptococcaceae</taxon>
        <taxon>Kwoniella</taxon>
    </lineage>
</organism>
<dbReference type="OrthoDB" id="630895at2759"/>
<keyword evidence="2" id="KW-1185">Reference proteome</keyword>
<reference evidence="1" key="2">
    <citation type="submission" date="2024-01" db="EMBL/GenBank/DDBJ databases">
        <title>Comparative genomics of Cryptococcus and Kwoniella reveals pathogenesis evolution and contrasting modes of karyotype evolution via chromosome fusion or intercentromeric recombination.</title>
        <authorList>
            <person name="Coelho M.A."/>
            <person name="David-Palma M."/>
            <person name="Shea T."/>
            <person name="Bowers K."/>
            <person name="McGinley-Smith S."/>
            <person name="Mohammad A.W."/>
            <person name="Gnirke A."/>
            <person name="Yurkov A.M."/>
            <person name="Nowrousian M."/>
            <person name="Sun S."/>
            <person name="Cuomo C.A."/>
            <person name="Heitman J."/>
        </authorList>
    </citation>
    <scope>NUCLEOTIDE SEQUENCE</scope>
    <source>
        <strain evidence="1">CBS 12478</strain>
    </source>
</reference>
<dbReference type="SUPFAM" id="SSF81301">
    <property type="entry name" value="Nucleotidyltransferase"/>
    <property type="match status" value="1"/>
</dbReference>
<dbReference type="InterPro" id="IPR043519">
    <property type="entry name" value="NT_sf"/>
</dbReference>
<accession>A0A5M6C0N3</accession>
<gene>
    <name evidence="1" type="ORF">CI109_102706</name>
</gene>
<dbReference type="InterPro" id="IPR007344">
    <property type="entry name" value="GrpB/CoaE"/>
</dbReference>
<protein>
    <submittedName>
        <fullName evidence="1">Uncharacterized protein</fullName>
    </submittedName>
</protein>
<evidence type="ECO:0000313" key="2">
    <source>
        <dbReference type="Proteomes" id="UP000322225"/>
    </source>
</evidence>
<proteinExistence type="predicted"/>
<dbReference type="RefSeq" id="XP_031859697.1">
    <property type="nucleotide sequence ID" value="XM_032006116.1"/>
</dbReference>
<reference evidence="1" key="1">
    <citation type="submission" date="2017-08" db="EMBL/GenBank/DDBJ databases">
        <authorList>
            <person name="Cuomo C."/>
            <person name="Billmyre B."/>
            <person name="Heitman J."/>
        </authorList>
    </citation>
    <scope>NUCLEOTIDE SEQUENCE</scope>
    <source>
        <strain evidence="1">CBS 12478</strain>
    </source>
</reference>
<dbReference type="GeneID" id="43590269"/>
<evidence type="ECO:0000313" key="1">
    <source>
        <dbReference type="EMBL" id="WWD18256.1"/>
    </source>
</evidence>
<sequence length="189" mass="21080">MRVTVSEYDPTWPTTFQQLKADLLALLHPLPIVAIEHVGSTSVPGLAAKPIIDIDIVVEPAYIIQAFSALSRKGYTYSPENWGDRASFRWNGHTHDQGASRPTEDGLPRRMVYLNLPEGKELKKHLVLKRVLLQDDALRDEYAGVKRELAEKEHEHIGAYGSEKGNIIGRIYAKGEEMGETGSVYDKAA</sequence>
<dbReference type="KEGG" id="ksn:43590269"/>